<evidence type="ECO:0000259" key="10">
    <source>
        <dbReference type="PROSITE" id="PS50089"/>
    </source>
</evidence>
<reference evidence="13 14" key="1">
    <citation type="journal article" date="2023" name="BMC Biol.">
        <title>The compact genome of the sponge Oopsacas minuta (Hexactinellida) is lacking key metazoan core genes.</title>
        <authorList>
            <person name="Santini S."/>
            <person name="Schenkelaars Q."/>
            <person name="Jourda C."/>
            <person name="Duchesne M."/>
            <person name="Belahbib H."/>
            <person name="Rocher C."/>
            <person name="Selva M."/>
            <person name="Riesgo A."/>
            <person name="Vervoort M."/>
            <person name="Leys S.P."/>
            <person name="Kodjabachian L."/>
            <person name="Le Bivic A."/>
            <person name="Borchiellini C."/>
            <person name="Claverie J.M."/>
            <person name="Renard E."/>
        </authorList>
    </citation>
    <scope>NUCLEOTIDE SEQUENCE [LARGE SCALE GENOMIC DNA]</scope>
    <source>
        <strain evidence="13">SPO-2</strain>
    </source>
</reference>
<dbReference type="InterPro" id="IPR044066">
    <property type="entry name" value="TRIAD_supradom"/>
</dbReference>
<evidence type="ECO:0000313" key="14">
    <source>
        <dbReference type="Proteomes" id="UP001165289"/>
    </source>
</evidence>
<dbReference type="Pfam" id="PF05773">
    <property type="entry name" value="RWD"/>
    <property type="match status" value="1"/>
</dbReference>
<gene>
    <name evidence="13" type="ORF">LOD99_316</name>
</gene>
<comment type="caution">
    <text evidence="13">The sequence shown here is derived from an EMBL/GenBank/DDBJ whole genome shotgun (WGS) entry which is preliminary data.</text>
</comment>
<dbReference type="EMBL" id="JAKMXF010000111">
    <property type="protein sequence ID" value="KAI6657573.1"/>
    <property type="molecule type" value="Genomic_DNA"/>
</dbReference>
<dbReference type="PROSITE" id="PS00518">
    <property type="entry name" value="ZF_RING_1"/>
    <property type="match status" value="1"/>
</dbReference>
<dbReference type="CDD" id="cd23821">
    <property type="entry name" value="RWD_IMPACT"/>
    <property type="match status" value="1"/>
</dbReference>
<dbReference type="PROSITE" id="PS50908">
    <property type="entry name" value="RWD"/>
    <property type="match status" value="1"/>
</dbReference>
<keyword evidence="8" id="KW-0862">Zinc</keyword>
<dbReference type="Gene3D" id="2.20.25.20">
    <property type="match status" value="1"/>
</dbReference>
<keyword evidence="5" id="KW-0677">Repeat</keyword>
<dbReference type="Pfam" id="PF22191">
    <property type="entry name" value="IBR_1"/>
    <property type="match status" value="1"/>
</dbReference>
<dbReference type="InterPro" id="IPR016135">
    <property type="entry name" value="UBQ-conjugating_enzyme/RWD"/>
</dbReference>
<evidence type="ECO:0000256" key="6">
    <source>
        <dbReference type="ARBA" id="ARBA00022771"/>
    </source>
</evidence>
<dbReference type="SUPFAM" id="SSF54495">
    <property type="entry name" value="UBC-like"/>
    <property type="match status" value="1"/>
</dbReference>
<dbReference type="Gene3D" id="3.30.40.10">
    <property type="entry name" value="Zinc/RING finger domain, C3HC4 (zinc finger)"/>
    <property type="match status" value="1"/>
</dbReference>
<comment type="catalytic activity">
    <reaction evidence="1">
        <text>[E2 ubiquitin-conjugating enzyme]-S-ubiquitinyl-L-cysteine + [acceptor protein]-L-lysine = [E2 ubiquitin-conjugating enzyme]-L-cysteine + [acceptor protein]-N(6)-ubiquitinyl-L-lysine.</text>
        <dbReference type="EC" id="2.3.2.31"/>
    </reaction>
</comment>
<dbReference type="PROSITE" id="PS50089">
    <property type="entry name" value="ZF_RING_2"/>
    <property type="match status" value="1"/>
</dbReference>
<dbReference type="Pfam" id="PF01485">
    <property type="entry name" value="IBR"/>
    <property type="match status" value="1"/>
</dbReference>
<dbReference type="FunFam" id="3.30.40.10:FF:000137">
    <property type="entry name" value="RanBP-type and C3HC4-type zinc finger-containing protein 1"/>
    <property type="match status" value="1"/>
</dbReference>
<feature type="domain" description="RING-type" evidence="12">
    <location>
        <begin position="209"/>
        <end position="435"/>
    </location>
</feature>
<evidence type="ECO:0000259" key="12">
    <source>
        <dbReference type="PROSITE" id="PS51873"/>
    </source>
</evidence>
<keyword evidence="3" id="KW-0808">Transferase</keyword>
<dbReference type="InterPro" id="IPR017907">
    <property type="entry name" value="Znf_RING_CS"/>
</dbReference>
<keyword evidence="7" id="KW-0833">Ubl conjugation pathway</keyword>
<dbReference type="Proteomes" id="UP001165289">
    <property type="component" value="Unassembled WGS sequence"/>
</dbReference>
<dbReference type="SUPFAM" id="SSF57850">
    <property type="entry name" value="RING/U-box"/>
    <property type="match status" value="4"/>
</dbReference>
<dbReference type="AlphaFoldDB" id="A0AAV7K8W2"/>
<dbReference type="InterPro" id="IPR002867">
    <property type="entry name" value="IBR_dom"/>
</dbReference>
<name>A0AAV7K8W2_9METZ</name>
<evidence type="ECO:0000256" key="5">
    <source>
        <dbReference type="ARBA" id="ARBA00022737"/>
    </source>
</evidence>
<dbReference type="PROSITE" id="PS51873">
    <property type="entry name" value="TRIAD"/>
    <property type="match status" value="1"/>
</dbReference>
<evidence type="ECO:0000256" key="1">
    <source>
        <dbReference type="ARBA" id="ARBA00001798"/>
    </source>
</evidence>
<keyword evidence="6 9" id="KW-0863">Zinc-finger</keyword>
<dbReference type="InterPro" id="IPR006575">
    <property type="entry name" value="RWD_dom"/>
</dbReference>
<proteinExistence type="predicted"/>
<evidence type="ECO:0000259" key="11">
    <source>
        <dbReference type="PROSITE" id="PS50908"/>
    </source>
</evidence>
<evidence type="ECO:0000256" key="7">
    <source>
        <dbReference type="ARBA" id="ARBA00022786"/>
    </source>
</evidence>
<keyword evidence="4" id="KW-0479">Metal-binding</keyword>
<dbReference type="SMART" id="SM00184">
    <property type="entry name" value="RING"/>
    <property type="match status" value="2"/>
</dbReference>
<evidence type="ECO:0000313" key="13">
    <source>
        <dbReference type="EMBL" id="KAI6657573.1"/>
    </source>
</evidence>
<dbReference type="SMART" id="SM00647">
    <property type="entry name" value="IBR"/>
    <property type="match status" value="2"/>
</dbReference>
<evidence type="ECO:0000256" key="4">
    <source>
        <dbReference type="ARBA" id="ARBA00022723"/>
    </source>
</evidence>
<evidence type="ECO:0000256" key="3">
    <source>
        <dbReference type="ARBA" id="ARBA00022679"/>
    </source>
</evidence>
<dbReference type="InterPro" id="IPR031127">
    <property type="entry name" value="E3_UB_ligase_RBR"/>
</dbReference>
<sequence length="525" mass="60185">MDQETIQEQEEEIATLKSIYEKEITELEPENSLKRLQVNLPFNLDSALSFKAVFYFNKEQTSSEETKGEAPVSGGASAPDFVISEHKFSSLPSVLIDLLLPSDYPSHSPPSYKIKCDWMDDLHYEQIFNELDALWYPGVGILFSWLDWLSNSLLSTLTADKNEIELNSLKYSFPSLDKRILREMKSIDRVVPMLIQNDKDCEEARFLELEMLCEVCYDTKKGSEFYRMYDCPHLYCKECLNGYCQMHVKDGTVQNLKCPTKSCDVLIHPSIVADAVGTEEFERWERLLLERTIDTMEDMQYCPRCQYPAECDYKNRQAICASCYFVFCSDCNSPWHLGNCLDGEQVVQVELAKLKKSKITKEEYLSKSHALQELKRSEKFLKSTSQPCPKCRVQIHKFEGCNKVTCNQCGTSFCYLCGGLGGYEHFTSGKCQLFYVPNGNEVFQRYGYDRVVPERFNQMQNAIDRQAGRASMMNCTSCGQRSAKIGNNNHVRCWSCNAHLCYHCKSRIIGPVGKHFSGLVCPQHS</sequence>
<dbReference type="GO" id="GO:0008270">
    <property type="term" value="F:zinc ion binding"/>
    <property type="evidence" value="ECO:0007669"/>
    <property type="project" value="UniProtKB-KW"/>
</dbReference>
<accession>A0AAV7K8W2</accession>
<dbReference type="Gene3D" id="3.10.110.10">
    <property type="entry name" value="Ubiquitin Conjugating Enzyme"/>
    <property type="match status" value="1"/>
</dbReference>
<dbReference type="GO" id="GO:0061630">
    <property type="term" value="F:ubiquitin protein ligase activity"/>
    <property type="evidence" value="ECO:0007669"/>
    <property type="project" value="UniProtKB-EC"/>
</dbReference>
<protein>
    <recommendedName>
        <fullName evidence="2">RBR-type E3 ubiquitin transferase</fullName>
        <ecNumber evidence="2">2.3.2.31</ecNumber>
    </recommendedName>
</protein>
<dbReference type="EC" id="2.3.2.31" evidence="2"/>
<evidence type="ECO:0000256" key="8">
    <source>
        <dbReference type="ARBA" id="ARBA00022833"/>
    </source>
</evidence>
<organism evidence="13 14">
    <name type="scientific">Oopsacas minuta</name>
    <dbReference type="NCBI Taxonomy" id="111878"/>
    <lineage>
        <taxon>Eukaryota</taxon>
        <taxon>Metazoa</taxon>
        <taxon>Porifera</taxon>
        <taxon>Hexactinellida</taxon>
        <taxon>Hexasterophora</taxon>
        <taxon>Lyssacinosida</taxon>
        <taxon>Leucopsacidae</taxon>
        <taxon>Oopsacas</taxon>
    </lineage>
</organism>
<evidence type="ECO:0000256" key="9">
    <source>
        <dbReference type="PROSITE-ProRule" id="PRU00175"/>
    </source>
</evidence>
<feature type="domain" description="RWD" evidence="11">
    <location>
        <begin position="11"/>
        <end position="156"/>
    </location>
</feature>
<dbReference type="InterPro" id="IPR013083">
    <property type="entry name" value="Znf_RING/FYVE/PHD"/>
</dbReference>
<keyword evidence="14" id="KW-1185">Reference proteome</keyword>
<dbReference type="SMART" id="SM00591">
    <property type="entry name" value="RWD"/>
    <property type="match status" value="1"/>
</dbReference>
<dbReference type="InterPro" id="IPR001841">
    <property type="entry name" value="Znf_RING"/>
</dbReference>
<dbReference type="GO" id="GO:0016567">
    <property type="term" value="P:protein ubiquitination"/>
    <property type="evidence" value="ECO:0007669"/>
    <property type="project" value="InterPro"/>
</dbReference>
<feature type="domain" description="RING-type" evidence="10">
    <location>
        <begin position="213"/>
        <end position="259"/>
    </location>
</feature>
<evidence type="ECO:0000256" key="2">
    <source>
        <dbReference type="ARBA" id="ARBA00012251"/>
    </source>
</evidence>
<dbReference type="PANTHER" id="PTHR11685">
    <property type="entry name" value="RBR FAMILY RING FINGER AND IBR DOMAIN-CONTAINING"/>
    <property type="match status" value="1"/>
</dbReference>
<dbReference type="Gene3D" id="1.20.120.1750">
    <property type="match status" value="1"/>
</dbReference>